<dbReference type="InterPro" id="IPR001623">
    <property type="entry name" value="DnaJ_domain"/>
</dbReference>
<dbReference type="SUPFAM" id="SSF46565">
    <property type="entry name" value="Chaperone J-domain"/>
    <property type="match status" value="1"/>
</dbReference>
<evidence type="ECO:0000259" key="1">
    <source>
        <dbReference type="PROSITE" id="PS50076"/>
    </source>
</evidence>
<evidence type="ECO:0000313" key="3">
    <source>
        <dbReference type="Proteomes" id="UP000708148"/>
    </source>
</evidence>
<dbReference type="CDD" id="cd06257">
    <property type="entry name" value="DnaJ"/>
    <property type="match status" value="1"/>
</dbReference>
<keyword evidence="3" id="KW-1185">Reference proteome</keyword>
<proteinExistence type="predicted"/>
<sequence>MSLNRHMNSGTSLCHGRRPSPTCRWPAGWAPGRAPGSVGPRHAFTACRATVGPFDLLELPRGSSREEVRQAYLAKMKHLHPDVNPKKDTTEEAAALNAAYEHLMNAPDEDWLPEVEAPALDPFDKAGEPATELFVNPFACDVNPLQWRELQAVARVGDDPEAALSAARVGFSSGAVQFLSAAQMAAVKEELGRMESNLDYEGTSWYLSSCLNRARRANDRFRGEE</sequence>
<dbReference type="Pfam" id="PF00226">
    <property type="entry name" value="DnaJ"/>
    <property type="match status" value="1"/>
</dbReference>
<dbReference type="SMART" id="SM00271">
    <property type="entry name" value="DnaJ"/>
    <property type="match status" value="1"/>
</dbReference>
<gene>
    <name evidence="2" type="ORF">OSTQU699_LOCUS7466</name>
</gene>
<name>A0A8S1J360_9CHLO</name>
<comment type="caution">
    <text evidence="2">The sequence shown here is derived from an EMBL/GenBank/DDBJ whole genome shotgun (WGS) entry which is preliminary data.</text>
</comment>
<accession>A0A8S1J360</accession>
<dbReference type="AlphaFoldDB" id="A0A8S1J360"/>
<evidence type="ECO:0000313" key="2">
    <source>
        <dbReference type="EMBL" id="CAD7702109.1"/>
    </source>
</evidence>
<dbReference type="Proteomes" id="UP000708148">
    <property type="component" value="Unassembled WGS sequence"/>
</dbReference>
<dbReference type="InterPro" id="IPR036869">
    <property type="entry name" value="J_dom_sf"/>
</dbReference>
<dbReference type="Gene3D" id="1.10.287.110">
    <property type="entry name" value="DnaJ domain"/>
    <property type="match status" value="1"/>
</dbReference>
<dbReference type="PROSITE" id="PS50076">
    <property type="entry name" value="DNAJ_2"/>
    <property type="match status" value="1"/>
</dbReference>
<dbReference type="OrthoDB" id="445556at2759"/>
<organism evidence="2 3">
    <name type="scientific">Ostreobium quekettii</name>
    <dbReference type="NCBI Taxonomy" id="121088"/>
    <lineage>
        <taxon>Eukaryota</taxon>
        <taxon>Viridiplantae</taxon>
        <taxon>Chlorophyta</taxon>
        <taxon>core chlorophytes</taxon>
        <taxon>Ulvophyceae</taxon>
        <taxon>TCBD clade</taxon>
        <taxon>Bryopsidales</taxon>
        <taxon>Ostreobineae</taxon>
        <taxon>Ostreobiaceae</taxon>
        <taxon>Ostreobium</taxon>
    </lineage>
</organism>
<reference evidence="2" key="1">
    <citation type="submission" date="2020-12" db="EMBL/GenBank/DDBJ databases">
        <authorList>
            <person name="Iha C."/>
        </authorList>
    </citation>
    <scope>NUCLEOTIDE SEQUENCE</scope>
</reference>
<feature type="domain" description="J" evidence="1">
    <location>
        <begin position="52"/>
        <end position="127"/>
    </location>
</feature>
<dbReference type="EMBL" id="CAJHUC010001711">
    <property type="protein sequence ID" value="CAD7702109.1"/>
    <property type="molecule type" value="Genomic_DNA"/>
</dbReference>
<protein>
    <recommendedName>
        <fullName evidence="1">J domain-containing protein</fullName>
    </recommendedName>
</protein>